<dbReference type="Gene3D" id="3.30.70.270">
    <property type="match status" value="1"/>
</dbReference>
<dbReference type="Proteomes" id="UP001303046">
    <property type="component" value="Unassembled WGS sequence"/>
</dbReference>
<comment type="caution">
    <text evidence="2">The sequence shown here is derived from an EMBL/GenBank/DDBJ whole genome shotgun (WGS) entry which is preliminary data.</text>
</comment>
<dbReference type="Pfam" id="PF00078">
    <property type="entry name" value="RVT_1"/>
    <property type="match status" value="1"/>
</dbReference>
<dbReference type="EMBL" id="JAVFWL010000002">
    <property type="protein sequence ID" value="KAK6736562.1"/>
    <property type="molecule type" value="Genomic_DNA"/>
</dbReference>
<protein>
    <recommendedName>
        <fullName evidence="1">Reverse transcriptase domain-containing protein</fullName>
    </recommendedName>
</protein>
<evidence type="ECO:0000313" key="3">
    <source>
        <dbReference type="Proteomes" id="UP001303046"/>
    </source>
</evidence>
<dbReference type="SUPFAM" id="SSF56672">
    <property type="entry name" value="DNA/RNA polymerases"/>
    <property type="match status" value="1"/>
</dbReference>
<gene>
    <name evidence="2" type="primary">Necator_chrII.g7116</name>
    <name evidence="2" type="ORF">RB195_019323</name>
</gene>
<dbReference type="InterPro" id="IPR043502">
    <property type="entry name" value="DNA/RNA_pol_sf"/>
</dbReference>
<evidence type="ECO:0000313" key="2">
    <source>
        <dbReference type="EMBL" id="KAK6736562.1"/>
    </source>
</evidence>
<organism evidence="2 3">
    <name type="scientific">Necator americanus</name>
    <name type="common">Human hookworm</name>
    <dbReference type="NCBI Taxonomy" id="51031"/>
    <lineage>
        <taxon>Eukaryota</taxon>
        <taxon>Metazoa</taxon>
        <taxon>Ecdysozoa</taxon>
        <taxon>Nematoda</taxon>
        <taxon>Chromadorea</taxon>
        <taxon>Rhabditida</taxon>
        <taxon>Rhabditina</taxon>
        <taxon>Rhabditomorpha</taxon>
        <taxon>Strongyloidea</taxon>
        <taxon>Ancylostomatidae</taxon>
        <taxon>Bunostominae</taxon>
        <taxon>Necator</taxon>
    </lineage>
</organism>
<proteinExistence type="predicted"/>
<dbReference type="PANTHER" id="PTHR47027">
    <property type="entry name" value="REVERSE TRANSCRIPTASE DOMAIN-CONTAINING PROTEIN"/>
    <property type="match status" value="1"/>
</dbReference>
<accession>A0ABR1CDM4</accession>
<dbReference type="PANTHER" id="PTHR47027:SF29">
    <property type="entry name" value="C2H2-TYPE DOMAIN-CONTAINING PROTEIN"/>
    <property type="match status" value="1"/>
</dbReference>
<keyword evidence="3" id="KW-1185">Reference proteome</keyword>
<reference evidence="2 3" key="1">
    <citation type="submission" date="2023-08" db="EMBL/GenBank/DDBJ databases">
        <title>A Necator americanus chromosomal reference genome.</title>
        <authorList>
            <person name="Ilik V."/>
            <person name="Petrzelkova K.J."/>
            <person name="Pardy F."/>
            <person name="Fuh T."/>
            <person name="Niatou-Singa F.S."/>
            <person name="Gouil Q."/>
            <person name="Baker L."/>
            <person name="Ritchie M.E."/>
            <person name="Jex A.R."/>
            <person name="Gazzola D."/>
            <person name="Li H."/>
            <person name="Toshio Fujiwara R."/>
            <person name="Zhan B."/>
            <person name="Aroian R.V."/>
            <person name="Pafco B."/>
            <person name="Schwarz E.M."/>
        </authorList>
    </citation>
    <scope>NUCLEOTIDE SEQUENCE [LARGE SCALE GENOMIC DNA]</scope>
    <source>
        <strain evidence="2 3">Aroian</strain>
        <tissue evidence="2">Whole animal</tissue>
    </source>
</reference>
<feature type="domain" description="Reverse transcriptase" evidence="1">
    <location>
        <begin position="423"/>
        <end position="512"/>
    </location>
</feature>
<sequence length="685" mass="79002">MMQAKKIKYDVIGLTETRRRHPLNAVYDTGEELFLGRCDSREVAPTSNYEEEDVEAFYEDLGKFHREDHTFCKVIIGDFKAEIGPRRPPEEHHIITHGIQWNEQRERLSEFIMTSKTIHGNLQFQKPSSLHGRGSLPIEGIIMKLATSSSVKGRFSFTPRGEKAAKFTKRTPRTIIDWELFASVVGFWEDTVMNNIDDEYERFVEHLYDSTRKAKSFKTTKRRQPPKTLKLIPQRGAARAAGNQELTYELAWLCREALKEELKQRRAEVLDEAAEVGQIIRYARQNFANHLFDSHVHFPPRHLSEDGHVIPKVLPSKVRHAIMSVKNLASPGPDRIKSEHLKYLPPVLITLERLLTRYLTECKVPKQWKTSKTVLWYKKGDPHEIGSYRPICLLLLRADWTIQSTSSSQDNSTTKISPLYNDVVIYVKKGVRQSDTISPKIFCAILENAVRGLEWDDMGVKVDGRHLHHLRFADDIVLITSNINQAEQMLVEIDETCRKIGLQLNLDKTMCMRNLWVPGFLIPHSCPIERTYPNAAAIYNVLYITLYMAFRKQEKNAISVIKRGIERVMLRVTRFTHVIGGIRSSFLRHGSKISDAAAYAKDSKMRWAGHVMRFNDNRWTRAVSGWIPRHFKRTAGRPMVRPLNEILRRKIRCSSTLSREEMPLDNTCAQSGQMEVLPVPARANR</sequence>
<dbReference type="InterPro" id="IPR000477">
    <property type="entry name" value="RT_dom"/>
</dbReference>
<name>A0ABR1CDM4_NECAM</name>
<dbReference type="InterPro" id="IPR043128">
    <property type="entry name" value="Rev_trsase/Diguanyl_cyclase"/>
</dbReference>
<evidence type="ECO:0000259" key="1">
    <source>
        <dbReference type="Pfam" id="PF00078"/>
    </source>
</evidence>